<dbReference type="GeneID" id="3501677"/>
<dbReference type="InterPro" id="IPR007480">
    <property type="entry name" value="DUF529"/>
</dbReference>
<proteinExistence type="predicted"/>
<evidence type="ECO:0000313" key="3">
    <source>
        <dbReference type="Proteomes" id="UP000001949"/>
    </source>
</evidence>
<protein>
    <submittedName>
        <fullName evidence="2">Uncharacterized protein</fullName>
    </submittedName>
</protein>
<feature type="region of interest" description="Disordered" evidence="1">
    <location>
        <begin position="332"/>
        <end position="357"/>
    </location>
</feature>
<gene>
    <name evidence="2" type="ordered locus">TP02_0032</name>
</gene>
<dbReference type="eggNOG" id="ENOG502TN5T">
    <property type="taxonomic scope" value="Eukaryota"/>
</dbReference>
<reference evidence="2 3" key="1">
    <citation type="journal article" date="2005" name="Science">
        <title>Genome sequence of Theileria parva, a bovine pathogen that transforms lymphocytes.</title>
        <authorList>
            <person name="Gardner M.J."/>
            <person name="Bishop R."/>
            <person name="Shah T."/>
            <person name="de Villiers E.P."/>
            <person name="Carlton J.M."/>
            <person name="Hall N."/>
            <person name="Ren Q."/>
            <person name="Paulsen I.T."/>
            <person name="Pain A."/>
            <person name="Berriman M."/>
            <person name="Wilson R.J.M."/>
            <person name="Sato S."/>
            <person name="Ralph S.A."/>
            <person name="Mann D.J."/>
            <person name="Xiong Z."/>
            <person name="Shallom S.J."/>
            <person name="Weidman J."/>
            <person name="Jiang L."/>
            <person name="Lynn J."/>
            <person name="Weaver B."/>
            <person name="Shoaibi A."/>
            <person name="Domingo A.R."/>
            <person name="Wasawo D."/>
            <person name="Crabtree J."/>
            <person name="Wortman J.R."/>
            <person name="Haas B."/>
            <person name="Angiuoli S.V."/>
            <person name="Creasy T.H."/>
            <person name="Lu C."/>
            <person name="Suh B."/>
            <person name="Silva J.C."/>
            <person name="Utterback T.R."/>
            <person name="Feldblyum T.V."/>
            <person name="Pertea M."/>
            <person name="Allen J."/>
            <person name="Nierman W.C."/>
            <person name="Taracha E.L.N."/>
            <person name="Salzberg S.L."/>
            <person name="White O.R."/>
            <person name="Fitzhugh H.A."/>
            <person name="Morzaria S."/>
            <person name="Venter J.C."/>
            <person name="Fraser C.M."/>
            <person name="Nene V."/>
        </authorList>
    </citation>
    <scope>NUCLEOTIDE SEQUENCE [LARGE SCALE GENOMIC DNA]</scope>
    <source>
        <strain evidence="2 3">Muguga</strain>
    </source>
</reference>
<dbReference type="VEuPathDB" id="PiroplasmaDB:TpMuguga_02g00032"/>
<accession>Q4N6A5</accession>
<dbReference type="RefSeq" id="XP_764601.1">
    <property type="nucleotide sequence ID" value="XM_759508.1"/>
</dbReference>
<evidence type="ECO:0000256" key="1">
    <source>
        <dbReference type="SAM" id="MobiDB-lite"/>
    </source>
</evidence>
<keyword evidence="3" id="KW-1185">Reference proteome</keyword>
<dbReference type="Pfam" id="PF04385">
    <property type="entry name" value="FAINT"/>
    <property type="match status" value="1"/>
</dbReference>
<dbReference type="Proteomes" id="UP000001949">
    <property type="component" value="Unassembled WGS sequence"/>
</dbReference>
<dbReference type="EMBL" id="AAGK01000002">
    <property type="protein sequence ID" value="EAN32318.1"/>
    <property type="molecule type" value="Genomic_DNA"/>
</dbReference>
<dbReference type="OMA" id="AKGHREY"/>
<name>Q4N6A5_THEPA</name>
<dbReference type="AlphaFoldDB" id="Q4N6A5"/>
<dbReference type="KEGG" id="tpv:TP02_0032"/>
<evidence type="ECO:0000313" key="2">
    <source>
        <dbReference type="EMBL" id="EAN32318.1"/>
    </source>
</evidence>
<comment type="caution">
    <text evidence="2">The sequence shown here is derived from an EMBL/GenBank/DDBJ whole genome shotgun (WGS) entry which is preliminary data.</text>
</comment>
<sequence length="645" mass="75039">MTLRDIYGAYLRSNSIKLSPVRININKIKTTEKYITELKLAEINFNSNSGYGFRKVVKGFRTLWKAKGHREYATQIIAKSDENLKKLKEVTLNLSNGDIVKLSKQGRKWIQNNKITLDITQGESLYNSKYKIKMSTTMRKCHKKGTKEIESKKVLIKEFICEDDYAFDKIIETLGPELNQNVIWKKTERSVCAVKVSLALCSTDEKFMSLESRSGRYELFYWTEDTGNWERLTKSKLNLRNFKFGYDKENVLKFVEYSKITCKEKVERFSYMMYIDFPKSFEPKKEYSVAKQLEYNILENTIILTYKNNKTVVQDLKNEKINLMIKNDEPVVEPVDEPKVEPEPPSNDKTSIENEKEKENLATKFSKLYDSNNNNNFHSISTLNNLNSLTGSIMNEVSSSYNNNPNSINTVISEPDAYDDSKLCDNVDPPKSGNKKESDEIVEKVNGNINKLVVLNIDDKPPKNEFACSKEDNYKDYVCYDGFLINKIVENSKKSTLTKVVWSTNNPKEYTSKVSLFEVKNEKFLMIPFKDYQYKMFHKDSKNKSWNDITSQRIALRKLKLLDEFGIDIASTGEFIYKGRFTFQINPKVLFCSVKYRNINYSGPLYQENDYGKMNQVDVNVLENAVKYNYITGETKKVEIDKYFI</sequence>
<dbReference type="InParanoid" id="Q4N6A5"/>
<organism evidence="2 3">
    <name type="scientific">Theileria parva</name>
    <name type="common">East coast fever infection agent</name>
    <dbReference type="NCBI Taxonomy" id="5875"/>
    <lineage>
        <taxon>Eukaryota</taxon>
        <taxon>Sar</taxon>
        <taxon>Alveolata</taxon>
        <taxon>Apicomplexa</taxon>
        <taxon>Aconoidasida</taxon>
        <taxon>Piroplasmida</taxon>
        <taxon>Theileriidae</taxon>
        <taxon>Theileria</taxon>
    </lineage>
</organism>